<dbReference type="GO" id="GO:0000209">
    <property type="term" value="P:protein polyubiquitination"/>
    <property type="evidence" value="ECO:0007669"/>
    <property type="project" value="TreeGrafter"/>
</dbReference>
<organism evidence="4 5">
    <name type="scientific">Rotaria sordida</name>
    <dbReference type="NCBI Taxonomy" id="392033"/>
    <lineage>
        <taxon>Eukaryota</taxon>
        <taxon>Metazoa</taxon>
        <taxon>Spiralia</taxon>
        <taxon>Gnathifera</taxon>
        <taxon>Rotifera</taxon>
        <taxon>Eurotatoria</taxon>
        <taxon>Bdelloidea</taxon>
        <taxon>Philodinida</taxon>
        <taxon>Philodinidae</taxon>
        <taxon>Rotaria</taxon>
    </lineage>
</organism>
<dbReference type="PANTHER" id="PTHR24104:SF25">
    <property type="entry name" value="PROTEIN LIN-41"/>
    <property type="match status" value="1"/>
</dbReference>
<dbReference type="GO" id="GO:0043161">
    <property type="term" value="P:proteasome-mediated ubiquitin-dependent protein catabolic process"/>
    <property type="evidence" value="ECO:0007669"/>
    <property type="project" value="TreeGrafter"/>
</dbReference>
<gene>
    <name evidence="4" type="ORF">JXQ802_LOCUS47298</name>
    <name evidence="3" type="ORF">PYM288_LOCUS31403</name>
</gene>
<reference evidence="4" key="1">
    <citation type="submission" date="2021-02" db="EMBL/GenBank/DDBJ databases">
        <authorList>
            <person name="Nowell W R."/>
        </authorList>
    </citation>
    <scope>NUCLEOTIDE SEQUENCE</scope>
</reference>
<sequence>MGDTNGQVVAGGNGLGNRLDQLYRPTDVLIGKETDSLIICDRRNQRVVRWSRLSGTTQGEILIDNITCAGLAMDDQRCLYISDTDKDEVRRYQIGDKNGTLVAGGNGKGDGLNQLNEPRYIFVDQQQTVYVSDCYNHRVMKWNKGAKEGIVVAGGHGQGNALTQLSNPLGLFVDTLGTIYVADSSNHRVMRWPKGAKQGTVIVGGNGYGKERLANENYLSDDNRSNSEQRSRRSSLAAYPWMRFSFFNLNKKTTTYYI</sequence>
<comment type="caution">
    <text evidence="4">The sequence shown here is derived from an EMBL/GenBank/DDBJ whole genome shotgun (WGS) entry which is preliminary data.</text>
</comment>
<dbReference type="InterPro" id="IPR011042">
    <property type="entry name" value="6-blade_b-propeller_TolB-like"/>
</dbReference>
<dbReference type="EMBL" id="CAJNOH010003290">
    <property type="protein sequence ID" value="CAF1330865.1"/>
    <property type="molecule type" value="Genomic_DNA"/>
</dbReference>
<dbReference type="InterPro" id="IPR050952">
    <property type="entry name" value="TRIM-NHL_E3_ligases"/>
</dbReference>
<dbReference type="InterPro" id="IPR001258">
    <property type="entry name" value="NHL_repeat"/>
</dbReference>
<dbReference type="GO" id="GO:0061630">
    <property type="term" value="F:ubiquitin protein ligase activity"/>
    <property type="evidence" value="ECO:0007669"/>
    <property type="project" value="TreeGrafter"/>
</dbReference>
<dbReference type="PROSITE" id="PS51125">
    <property type="entry name" value="NHL"/>
    <property type="match status" value="2"/>
</dbReference>
<feature type="repeat" description="NHL" evidence="2">
    <location>
        <begin position="164"/>
        <end position="195"/>
    </location>
</feature>
<dbReference type="Proteomes" id="UP000663854">
    <property type="component" value="Unassembled WGS sequence"/>
</dbReference>
<name>A0A816A0V0_9BILA</name>
<keyword evidence="5" id="KW-1185">Reference proteome</keyword>
<dbReference type="EMBL" id="CAJNOL010004611">
    <property type="protein sequence ID" value="CAF1591567.1"/>
    <property type="molecule type" value="Genomic_DNA"/>
</dbReference>
<dbReference type="Proteomes" id="UP000663870">
    <property type="component" value="Unassembled WGS sequence"/>
</dbReference>
<evidence type="ECO:0000256" key="1">
    <source>
        <dbReference type="ARBA" id="ARBA00022737"/>
    </source>
</evidence>
<dbReference type="AlphaFoldDB" id="A0A816A0V0"/>
<evidence type="ECO:0000313" key="4">
    <source>
        <dbReference type="EMBL" id="CAF1591567.1"/>
    </source>
</evidence>
<evidence type="ECO:0000313" key="3">
    <source>
        <dbReference type="EMBL" id="CAF1330865.1"/>
    </source>
</evidence>
<keyword evidence="1" id="KW-0677">Repeat</keyword>
<dbReference type="Pfam" id="PF01436">
    <property type="entry name" value="NHL"/>
    <property type="match status" value="1"/>
</dbReference>
<evidence type="ECO:0000256" key="2">
    <source>
        <dbReference type="PROSITE-ProRule" id="PRU00504"/>
    </source>
</evidence>
<dbReference type="SUPFAM" id="SSF63825">
    <property type="entry name" value="YWTD domain"/>
    <property type="match status" value="1"/>
</dbReference>
<feature type="repeat" description="NHL" evidence="2">
    <location>
        <begin position="108"/>
        <end position="145"/>
    </location>
</feature>
<dbReference type="CDD" id="cd05819">
    <property type="entry name" value="NHL"/>
    <property type="match status" value="1"/>
</dbReference>
<proteinExistence type="predicted"/>
<dbReference type="PANTHER" id="PTHR24104">
    <property type="entry name" value="E3 UBIQUITIN-PROTEIN LIGASE NHLRC1-RELATED"/>
    <property type="match status" value="1"/>
</dbReference>
<dbReference type="GO" id="GO:0008270">
    <property type="term" value="F:zinc ion binding"/>
    <property type="evidence" value="ECO:0007669"/>
    <property type="project" value="UniProtKB-KW"/>
</dbReference>
<dbReference type="Gene3D" id="2.120.10.30">
    <property type="entry name" value="TolB, C-terminal domain"/>
    <property type="match status" value="1"/>
</dbReference>
<protein>
    <submittedName>
        <fullName evidence="4">Uncharacterized protein</fullName>
    </submittedName>
</protein>
<accession>A0A816A0V0</accession>
<evidence type="ECO:0000313" key="5">
    <source>
        <dbReference type="Proteomes" id="UP000663870"/>
    </source>
</evidence>